<accession>A0A383DYQ3</accession>
<evidence type="ECO:0000313" key="2">
    <source>
        <dbReference type="EMBL" id="SVE49343.1"/>
    </source>
</evidence>
<organism evidence="2">
    <name type="scientific">marine metagenome</name>
    <dbReference type="NCBI Taxonomy" id="408172"/>
    <lineage>
        <taxon>unclassified sequences</taxon>
        <taxon>metagenomes</taxon>
        <taxon>ecological metagenomes</taxon>
    </lineage>
</organism>
<feature type="transmembrane region" description="Helical" evidence="1">
    <location>
        <begin position="135"/>
        <end position="151"/>
    </location>
</feature>
<name>A0A383DYQ3_9ZZZZ</name>
<dbReference type="AlphaFoldDB" id="A0A383DYQ3"/>
<proteinExistence type="predicted"/>
<feature type="transmembrane region" description="Helical" evidence="1">
    <location>
        <begin position="16"/>
        <end position="38"/>
    </location>
</feature>
<keyword evidence="1" id="KW-0472">Membrane</keyword>
<feature type="transmembrane region" description="Helical" evidence="1">
    <location>
        <begin position="106"/>
        <end position="128"/>
    </location>
</feature>
<evidence type="ECO:0008006" key="3">
    <source>
        <dbReference type="Google" id="ProtNLM"/>
    </source>
</evidence>
<feature type="transmembrane region" description="Helical" evidence="1">
    <location>
        <begin position="163"/>
        <end position="180"/>
    </location>
</feature>
<sequence length="206" mass="24001">MVSRLKSLIILPEKPLKFFGIALLIILFPLFPLLPGFIRTDGFYIDWWNHLWMTNYFGLYFEHNFDFPFVINTNNFGGIGNPSPLFYGYLFYPVLGLLSNFLNADLALRLAFFCLWLLQFTAIYKVFFQQTENRLISLTITALCLWTIYPLTNIYNRSALTEAFATGFLTVAFCCLILFLQEEKWGRKLRYLSFLGLSMTMVIGSH</sequence>
<gene>
    <name evidence="2" type="ORF">METZ01_LOCUS502197</name>
</gene>
<reference evidence="2" key="1">
    <citation type="submission" date="2018-05" db="EMBL/GenBank/DDBJ databases">
        <authorList>
            <person name="Lanie J.A."/>
            <person name="Ng W.-L."/>
            <person name="Kazmierczak K.M."/>
            <person name="Andrzejewski T.M."/>
            <person name="Davidsen T.M."/>
            <person name="Wayne K.J."/>
            <person name="Tettelin H."/>
            <person name="Glass J.I."/>
            <person name="Rusch D."/>
            <person name="Podicherti R."/>
            <person name="Tsui H.-C.T."/>
            <person name="Winkler M.E."/>
        </authorList>
    </citation>
    <scope>NUCLEOTIDE SEQUENCE</scope>
</reference>
<protein>
    <recommendedName>
        <fullName evidence="3">Glycosyltransferase RgtA/B/C/D-like domain-containing protein</fullName>
    </recommendedName>
</protein>
<dbReference type="EMBL" id="UINC01221138">
    <property type="protein sequence ID" value="SVE49343.1"/>
    <property type="molecule type" value="Genomic_DNA"/>
</dbReference>
<keyword evidence="1" id="KW-0812">Transmembrane</keyword>
<evidence type="ECO:0000256" key="1">
    <source>
        <dbReference type="SAM" id="Phobius"/>
    </source>
</evidence>
<keyword evidence="1" id="KW-1133">Transmembrane helix</keyword>
<feature type="non-terminal residue" evidence="2">
    <location>
        <position position="206"/>
    </location>
</feature>